<reference evidence="1" key="1">
    <citation type="journal article" date="2015" name="Nature">
        <title>Complex archaea that bridge the gap between prokaryotes and eukaryotes.</title>
        <authorList>
            <person name="Spang A."/>
            <person name="Saw J.H."/>
            <person name="Jorgensen S.L."/>
            <person name="Zaremba-Niedzwiedzka K."/>
            <person name="Martijn J."/>
            <person name="Lind A.E."/>
            <person name="van Eijk R."/>
            <person name="Schleper C."/>
            <person name="Guy L."/>
            <person name="Ettema T.J."/>
        </authorList>
    </citation>
    <scope>NUCLEOTIDE SEQUENCE</scope>
</reference>
<name>A0A0F9SUV8_9ZZZZ</name>
<evidence type="ECO:0000313" key="1">
    <source>
        <dbReference type="EMBL" id="KKN70674.1"/>
    </source>
</evidence>
<dbReference type="AlphaFoldDB" id="A0A0F9SUV8"/>
<comment type="caution">
    <text evidence="1">The sequence shown here is derived from an EMBL/GenBank/DDBJ whole genome shotgun (WGS) entry which is preliminary data.</text>
</comment>
<sequence>MPTLNTQPDIYTTGERENINRLRREGMMGHTVRLTQRRKLNRREMDINKAKHLKWLLGKMSLKGMLHAISCLRSGRTMVDTGAHTGYSIKIDRRDGRERRVKP</sequence>
<protein>
    <submittedName>
        <fullName evidence="1">Uncharacterized protein</fullName>
    </submittedName>
</protein>
<dbReference type="EMBL" id="LAZR01000399">
    <property type="protein sequence ID" value="KKN70674.1"/>
    <property type="molecule type" value="Genomic_DNA"/>
</dbReference>
<proteinExistence type="predicted"/>
<accession>A0A0F9SUV8</accession>
<organism evidence="1">
    <name type="scientific">marine sediment metagenome</name>
    <dbReference type="NCBI Taxonomy" id="412755"/>
    <lineage>
        <taxon>unclassified sequences</taxon>
        <taxon>metagenomes</taxon>
        <taxon>ecological metagenomes</taxon>
    </lineage>
</organism>
<gene>
    <name evidence="1" type="ORF">LCGC14_0428290</name>
</gene>